<evidence type="ECO:0000313" key="27">
    <source>
        <dbReference type="EMBL" id="CAH1111099.1"/>
    </source>
</evidence>
<evidence type="ECO:0000256" key="9">
    <source>
        <dbReference type="ARBA" id="ARBA00023027"/>
    </source>
</evidence>
<evidence type="ECO:0000256" key="4">
    <source>
        <dbReference type="ARBA" id="ARBA00012456"/>
    </source>
</evidence>
<comment type="pathway">
    <text evidence="2">Lipid metabolism; fatty acid biosynthesis.</text>
</comment>
<proteinExistence type="inferred from homology"/>
<dbReference type="SUPFAM" id="SSF51735">
    <property type="entry name" value="NAD(P)-binding Rossmann-fold domains"/>
    <property type="match status" value="1"/>
</dbReference>
<keyword evidence="12" id="KW-0275">Fatty acid biosynthesis</keyword>
<evidence type="ECO:0000256" key="1">
    <source>
        <dbReference type="ARBA" id="ARBA00004305"/>
    </source>
</evidence>
<accession>A0A9P0D606</accession>
<evidence type="ECO:0000256" key="7">
    <source>
        <dbReference type="ARBA" id="ARBA00022832"/>
    </source>
</evidence>
<evidence type="ECO:0000256" key="18">
    <source>
        <dbReference type="ARBA" id="ARBA00065174"/>
    </source>
</evidence>
<evidence type="ECO:0000256" key="11">
    <source>
        <dbReference type="ARBA" id="ARBA00023128"/>
    </source>
</evidence>
<comment type="catalytic activity">
    <reaction evidence="17">
        <text>a (3R)-3-hydroxyacyl-CoA + NAD(+) = a 3-oxoacyl-CoA + NADH + H(+)</text>
        <dbReference type="Rhea" id="RHEA:32711"/>
        <dbReference type="ChEBI" id="CHEBI:15378"/>
        <dbReference type="ChEBI" id="CHEBI:57319"/>
        <dbReference type="ChEBI" id="CHEBI:57540"/>
        <dbReference type="ChEBI" id="CHEBI:57945"/>
        <dbReference type="ChEBI" id="CHEBI:90726"/>
        <dbReference type="EC" id="1.1.1.n12"/>
    </reaction>
    <physiologicalReaction direction="left-to-right" evidence="17">
        <dbReference type="Rhea" id="RHEA:32712"/>
    </physiologicalReaction>
</comment>
<dbReference type="InterPro" id="IPR057326">
    <property type="entry name" value="KR_dom"/>
</dbReference>
<evidence type="ECO:0000256" key="12">
    <source>
        <dbReference type="ARBA" id="ARBA00023160"/>
    </source>
</evidence>
<evidence type="ECO:0000256" key="21">
    <source>
        <dbReference type="ARBA" id="ARBA00077835"/>
    </source>
</evidence>
<dbReference type="AlphaFoldDB" id="A0A9P0D606"/>
<evidence type="ECO:0000256" key="16">
    <source>
        <dbReference type="ARBA" id="ARBA00050435"/>
    </source>
</evidence>
<evidence type="ECO:0000256" key="20">
    <source>
        <dbReference type="ARBA" id="ARBA00070911"/>
    </source>
</evidence>
<dbReference type="InterPro" id="IPR036291">
    <property type="entry name" value="NAD(P)-bd_dom_sf"/>
</dbReference>
<dbReference type="PANTHER" id="PTHR42760:SF83">
    <property type="entry name" value="(3R)-3-HYDROXYACYL-COA DEHYDROGENASE"/>
    <property type="match status" value="1"/>
</dbReference>
<evidence type="ECO:0000256" key="23">
    <source>
        <dbReference type="ARBA" id="ARBA00081936"/>
    </source>
</evidence>
<gene>
    <name evidence="27" type="ORF">PSYICH_LOCUS10831</name>
</gene>
<name>A0A9P0D606_9CUCU</name>
<keyword evidence="11" id="KW-0496">Mitochondrion</keyword>
<dbReference type="PRINTS" id="PR00081">
    <property type="entry name" value="GDHRDH"/>
</dbReference>
<dbReference type="Gene3D" id="3.40.50.720">
    <property type="entry name" value="NAD(P)-binding Rossmann-like Domain"/>
    <property type="match status" value="1"/>
</dbReference>
<feature type="domain" description="Ketoreductase" evidence="26">
    <location>
        <begin position="6"/>
        <end position="194"/>
    </location>
</feature>
<evidence type="ECO:0000256" key="14">
    <source>
        <dbReference type="ARBA" id="ARBA00049069"/>
    </source>
</evidence>
<dbReference type="GO" id="GO:0004303">
    <property type="term" value="F:estradiol 17-beta-dehydrogenase [NAD(P)+] activity"/>
    <property type="evidence" value="ECO:0007669"/>
    <property type="project" value="UniProtKB-EC"/>
</dbReference>
<evidence type="ECO:0000256" key="6">
    <source>
        <dbReference type="ARBA" id="ARBA00022553"/>
    </source>
</evidence>
<dbReference type="EC" id="1.1.1.239" evidence="19"/>
<dbReference type="GO" id="GO:0006633">
    <property type="term" value="P:fatty acid biosynthetic process"/>
    <property type="evidence" value="ECO:0007669"/>
    <property type="project" value="UniProtKB-KW"/>
</dbReference>
<organism evidence="27 28">
    <name type="scientific">Psylliodes chrysocephalus</name>
    <dbReference type="NCBI Taxonomy" id="3402493"/>
    <lineage>
        <taxon>Eukaryota</taxon>
        <taxon>Metazoa</taxon>
        <taxon>Ecdysozoa</taxon>
        <taxon>Arthropoda</taxon>
        <taxon>Hexapoda</taxon>
        <taxon>Insecta</taxon>
        <taxon>Pterygota</taxon>
        <taxon>Neoptera</taxon>
        <taxon>Endopterygota</taxon>
        <taxon>Coleoptera</taxon>
        <taxon>Polyphaga</taxon>
        <taxon>Cucujiformia</taxon>
        <taxon>Chrysomeloidea</taxon>
        <taxon>Chrysomelidae</taxon>
        <taxon>Galerucinae</taxon>
        <taxon>Alticini</taxon>
        <taxon>Psylliodes</taxon>
    </lineage>
</organism>
<dbReference type="PRINTS" id="PR00080">
    <property type="entry name" value="SDRFAMILY"/>
</dbReference>
<dbReference type="EMBL" id="OV651817">
    <property type="protein sequence ID" value="CAH1111099.1"/>
    <property type="molecule type" value="Genomic_DNA"/>
</dbReference>
<keyword evidence="9" id="KW-0520">NAD</keyword>
<evidence type="ECO:0000256" key="19">
    <source>
        <dbReference type="ARBA" id="ARBA00066822"/>
    </source>
</evidence>
<comment type="catalytic activity">
    <reaction evidence="14">
        <text>17beta-estradiol + NAD(+) = estrone + NADH + H(+)</text>
        <dbReference type="Rhea" id="RHEA:24612"/>
        <dbReference type="ChEBI" id="CHEBI:15378"/>
        <dbReference type="ChEBI" id="CHEBI:16469"/>
        <dbReference type="ChEBI" id="CHEBI:17263"/>
        <dbReference type="ChEBI" id="CHEBI:57540"/>
        <dbReference type="ChEBI" id="CHEBI:57945"/>
        <dbReference type="EC" id="1.1.1.62"/>
    </reaction>
    <physiologicalReaction direction="left-to-right" evidence="14">
        <dbReference type="Rhea" id="RHEA:24613"/>
    </physiologicalReaction>
    <physiologicalReaction direction="right-to-left" evidence="14">
        <dbReference type="Rhea" id="RHEA:24614"/>
    </physiologicalReaction>
</comment>
<keyword evidence="8" id="KW-0560">Oxidoreductase</keyword>
<evidence type="ECO:0000259" key="26">
    <source>
        <dbReference type="SMART" id="SM00822"/>
    </source>
</evidence>
<reference evidence="27" key="1">
    <citation type="submission" date="2022-01" db="EMBL/GenBank/DDBJ databases">
        <authorList>
            <person name="King R."/>
        </authorList>
    </citation>
    <scope>NUCLEOTIDE SEQUENCE</scope>
</reference>
<feature type="non-terminal residue" evidence="27">
    <location>
        <position position="247"/>
    </location>
</feature>
<evidence type="ECO:0000256" key="5">
    <source>
        <dbReference type="ARBA" id="ARBA00022516"/>
    </source>
</evidence>
<keyword evidence="7" id="KW-0276">Fatty acid metabolism</keyword>
<dbReference type="FunFam" id="3.40.50.720:FF:000231">
    <property type="entry name" value="Estradiol 17-beta-dehydrogenase 8"/>
    <property type="match status" value="1"/>
</dbReference>
<protein>
    <recommendedName>
        <fullName evidence="20">(3R)-3-hydroxyacyl-CoA dehydrogenase</fullName>
        <ecNumber evidence="19">1.1.1.239</ecNumber>
        <ecNumber evidence="4">1.1.1.n12</ecNumber>
    </recommendedName>
    <alternativeName>
        <fullName evidence="22">17-beta-hydroxysteroid dehydrogenase 8</fullName>
    </alternativeName>
    <alternativeName>
        <fullName evidence="21">3-ketoacyl-[acyl-carrier-protein] reductase alpha subunit</fullName>
    </alternativeName>
    <alternativeName>
        <fullName evidence="24">3-oxoacyl-[acyl-carrier-protein] reductase</fullName>
    </alternativeName>
    <alternativeName>
        <fullName evidence="25">Estradiol 17-beta-dehydrogenase 8</fullName>
    </alternativeName>
    <alternativeName>
        <fullName evidence="23">Testosterone 17-beta-dehydrogenase 8</fullName>
    </alternativeName>
</protein>
<keyword evidence="6" id="KW-0597">Phosphoprotein</keyword>
<evidence type="ECO:0000256" key="25">
    <source>
        <dbReference type="ARBA" id="ARBA00083258"/>
    </source>
</evidence>
<dbReference type="Proteomes" id="UP001153636">
    <property type="component" value="Chromosome 5"/>
</dbReference>
<evidence type="ECO:0000256" key="3">
    <source>
        <dbReference type="ARBA" id="ARBA00006484"/>
    </source>
</evidence>
<comment type="catalytic activity">
    <reaction evidence="16">
        <text>17beta-hydroxy-5alpha-androstan-3-one + NAD(+) = 5alpha-androstan-3,17-dione + NADH + H(+)</text>
        <dbReference type="Rhea" id="RHEA:41992"/>
        <dbReference type="ChEBI" id="CHEBI:15378"/>
        <dbReference type="ChEBI" id="CHEBI:15994"/>
        <dbReference type="ChEBI" id="CHEBI:16330"/>
        <dbReference type="ChEBI" id="CHEBI:57540"/>
        <dbReference type="ChEBI" id="CHEBI:57945"/>
    </reaction>
    <physiologicalReaction direction="left-to-right" evidence="16">
        <dbReference type="Rhea" id="RHEA:41993"/>
    </physiologicalReaction>
</comment>
<dbReference type="GO" id="GO:0008210">
    <property type="term" value="P:estrogen metabolic process"/>
    <property type="evidence" value="ECO:0007669"/>
    <property type="project" value="UniProtKB-ARBA"/>
</dbReference>
<dbReference type="GO" id="GO:0005759">
    <property type="term" value="C:mitochondrial matrix"/>
    <property type="evidence" value="ECO:0007669"/>
    <property type="project" value="UniProtKB-SubCell"/>
</dbReference>
<dbReference type="InterPro" id="IPR002347">
    <property type="entry name" value="SDR_fam"/>
</dbReference>
<dbReference type="GO" id="GO:0047035">
    <property type="term" value="F:testosterone dehydrogenase (NAD+) activity"/>
    <property type="evidence" value="ECO:0007669"/>
    <property type="project" value="UniProtKB-EC"/>
</dbReference>
<comment type="subunit">
    <text evidence="18">Heterotetramer with CBR4; contains two molecules of HSD17B8 and CBR4.</text>
</comment>
<comment type="subcellular location">
    <subcellularLocation>
        <location evidence="1">Mitochondrion matrix</location>
    </subcellularLocation>
</comment>
<evidence type="ECO:0000256" key="8">
    <source>
        <dbReference type="ARBA" id="ARBA00023002"/>
    </source>
</evidence>
<evidence type="ECO:0000256" key="17">
    <source>
        <dbReference type="ARBA" id="ARBA00052680"/>
    </source>
</evidence>
<keyword evidence="28" id="KW-1185">Reference proteome</keyword>
<dbReference type="OrthoDB" id="1888931at2759"/>
<dbReference type="PANTHER" id="PTHR42760">
    <property type="entry name" value="SHORT-CHAIN DEHYDROGENASES/REDUCTASES FAMILY MEMBER"/>
    <property type="match status" value="1"/>
</dbReference>
<sequence>MSLAGRLAFVTGGGQGIGRATCRILSREGASVVVADKAPKTVDETLKIINDESKSPHLGVELDVGKAKSIKDALKKTLEKYTKPPTIIVNCAGITRDNYLLKLSEEDFDEVLNINLKGTFLVMKTFANSIVEHGLPNASIINISSIVGKYGNIGQSNYTASKAGVELLTKTASKEFGKMGIRVNTLFPGMIKTRMIESVPEKVQDKFKSMIPLGRFGQPEEIAEVIAFLASDKSSYMTGASILVTGG</sequence>
<dbReference type="InterPro" id="IPR020904">
    <property type="entry name" value="Sc_DH/Rdtase_CS"/>
</dbReference>
<dbReference type="GO" id="GO:0048038">
    <property type="term" value="F:quinone binding"/>
    <property type="evidence" value="ECO:0007669"/>
    <property type="project" value="TreeGrafter"/>
</dbReference>
<dbReference type="SMART" id="SM00822">
    <property type="entry name" value="PKS_KR"/>
    <property type="match status" value="1"/>
</dbReference>
<evidence type="ECO:0000256" key="13">
    <source>
        <dbReference type="ARBA" id="ARBA00037929"/>
    </source>
</evidence>
<comment type="pathway">
    <text evidence="13">Steroid biosynthesis; estrogen biosynthesis.</text>
</comment>
<evidence type="ECO:0000256" key="2">
    <source>
        <dbReference type="ARBA" id="ARBA00005194"/>
    </source>
</evidence>
<evidence type="ECO:0000256" key="24">
    <source>
        <dbReference type="ARBA" id="ARBA00083097"/>
    </source>
</evidence>
<evidence type="ECO:0000256" key="10">
    <source>
        <dbReference type="ARBA" id="ARBA00023098"/>
    </source>
</evidence>
<dbReference type="Pfam" id="PF13561">
    <property type="entry name" value="adh_short_C2"/>
    <property type="match status" value="1"/>
</dbReference>
<evidence type="ECO:0000256" key="15">
    <source>
        <dbReference type="ARBA" id="ARBA00050232"/>
    </source>
</evidence>
<keyword evidence="5" id="KW-0444">Lipid biosynthesis</keyword>
<comment type="catalytic activity">
    <reaction evidence="15">
        <text>testosterone + NAD(+) = androst-4-ene-3,17-dione + NADH + H(+)</text>
        <dbReference type="Rhea" id="RHEA:14929"/>
        <dbReference type="ChEBI" id="CHEBI:15378"/>
        <dbReference type="ChEBI" id="CHEBI:16422"/>
        <dbReference type="ChEBI" id="CHEBI:17347"/>
        <dbReference type="ChEBI" id="CHEBI:57540"/>
        <dbReference type="ChEBI" id="CHEBI:57945"/>
        <dbReference type="EC" id="1.1.1.239"/>
    </reaction>
    <physiologicalReaction direction="left-to-right" evidence="15">
        <dbReference type="Rhea" id="RHEA:14930"/>
    </physiologicalReaction>
</comment>
<evidence type="ECO:0000313" key="28">
    <source>
        <dbReference type="Proteomes" id="UP001153636"/>
    </source>
</evidence>
<keyword evidence="10" id="KW-0443">Lipid metabolism</keyword>
<evidence type="ECO:0000256" key="22">
    <source>
        <dbReference type="ARBA" id="ARBA00081419"/>
    </source>
</evidence>
<dbReference type="EC" id="1.1.1.n12" evidence="4"/>
<dbReference type="PROSITE" id="PS00061">
    <property type="entry name" value="ADH_SHORT"/>
    <property type="match status" value="1"/>
</dbReference>
<comment type="similarity">
    <text evidence="3">Belongs to the short-chain dehydrogenases/reductases (SDR) family.</text>
</comment>